<evidence type="ECO:0000256" key="9">
    <source>
        <dbReference type="ARBA" id="ARBA00023209"/>
    </source>
</evidence>
<feature type="transmembrane region" description="Helical" evidence="13">
    <location>
        <begin position="190"/>
        <end position="210"/>
    </location>
</feature>
<dbReference type="InterPro" id="IPR048254">
    <property type="entry name" value="CDP_ALCOHOL_P_TRANSF_CS"/>
</dbReference>
<dbReference type="InterPro" id="IPR000462">
    <property type="entry name" value="CDP-OH_P_trans"/>
</dbReference>
<feature type="transmembrane region" description="Helical" evidence="13">
    <location>
        <begin position="126"/>
        <end position="145"/>
    </location>
</feature>
<dbReference type="EMBL" id="BMLB01000005">
    <property type="protein sequence ID" value="GGK76123.1"/>
    <property type="molecule type" value="Genomic_DNA"/>
</dbReference>
<evidence type="ECO:0000256" key="8">
    <source>
        <dbReference type="ARBA" id="ARBA00023136"/>
    </source>
</evidence>
<name>A0ABQ2FBH0_9MICO</name>
<comment type="similarity">
    <text evidence="2 11">Belongs to the CDP-alcohol phosphatidyltransferase class-I family.</text>
</comment>
<keyword evidence="10" id="KW-1208">Phospholipid metabolism</keyword>
<gene>
    <name evidence="14" type="ORF">GCM10011509_25900</name>
</gene>
<evidence type="ECO:0000256" key="10">
    <source>
        <dbReference type="ARBA" id="ARBA00023264"/>
    </source>
</evidence>
<evidence type="ECO:0000313" key="14">
    <source>
        <dbReference type="EMBL" id="GGK76123.1"/>
    </source>
</evidence>
<keyword evidence="4 11" id="KW-0808">Transferase</keyword>
<reference evidence="15" key="1">
    <citation type="journal article" date="2019" name="Int. J. Syst. Evol. Microbiol.">
        <title>The Global Catalogue of Microorganisms (GCM) 10K type strain sequencing project: providing services to taxonomists for standard genome sequencing and annotation.</title>
        <authorList>
            <consortium name="The Broad Institute Genomics Platform"/>
            <consortium name="The Broad Institute Genome Sequencing Center for Infectious Disease"/>
            <person name="Wu L."/>
            <person name="Ma J."/>
        </authorList>
    </citation>
    <scope>NUCLEOTIDE SEQUENCE [LARGE SCALE GENOMIC DNA]</scope>
    <source>
        <strain evidence="15">CGMCC 1.5362</strain>
    </source>
</reference>
<comment type="caution">
    <text evidence="14">The sequence shown here is derived from an EMBL/GenBank/DDBJ whole genome shotgun (WGS) entry which is preliminary data.</text>
</comment>
<proteinExistence type="inferred from homology"/>
<keyword evidence="8 13" id="KW-0472">Membrane</keyword>
<keyword evidence="7" id="KW-0443">Lipid metabolism</keyword>
<keyword evidence="5 13" id="KW-0812">Transmembrane</keyword>
<evidence type="ECO:0000256" key="2">
    <source>
        <dbReference type="ARBA" id="ARBA00010441"/>
    </source>
</evidence>
<feature type="transmembrane region" description="Helical" evidence="13">
    <location>
        <begin position="67"/>
        <end position="83"/>
    </location>
</feature>
<dbReference type="Proteomes" id="UP000662111">
    <property type="component" value="Unassembled WGS sequence"/>
</dbReference>
<evidence type="ECO:0000256" key="5">
    <source>
        <dbReference type="ARBA" id="ARBA00022692"/>
    </source>
</evidence>
<evidence type="ECO:0000256" key="11">
    <source>
        <dbReference type="RuleBase" id="RU003750"/>
    </source>
</evidence>
<dbReference type="InterPro" id="IPR004570">
    <property type="entry name" value="Phosphatidylglycerol_P_synth"/>
</dbReference>
<dbReference type="PANTHER" id="PTHR14269:SF62">
    <property type="entry name" value="CDP-DIACYLGLYCEROL--GLYCEROL-3-PHOSPHATE 3-PHOSPHATIDYLTRANSFERASE 1, CHLOROPLASTIC"/>
    <property type="match status" value="1"/>
</dbReference>
<evidence type="ECO:0000313" key="15">
    <source>
        <dbReference type="Proteomes" id="UP000662111"/>
    </source>
</evidence>
<evidence type="ECO:0000256" key="13">
    <source>
        <dbReference type="SAM" id="Phobius"/>
    </source>
</evidence>
<keyword evidence="15" id="KW-1185">Reference proteome</keyword>
<dbReference type="Gene3D" id="1.20.120.1760">
    <property type="match status" value="1"/>
</dbReference>
<dbReference type="PROSITE" id="PS00379">
    <property type="entry name" value="CDP_ALCOHOL_P_TRANSF"/>
    <property type="match status" value="1"/>
</dbReference>
<accession>A0ABQ2FBH0</accession>
<dbReference type="Pfam" id="PF01066">
    <property type="entry name" value="CDP-OH_P_transf"/>
    <property type="match status" value="1"/>
</dbReference>
<feature type="transmembrane region" description="Helical" evidence="13">
    <location>
        <begin position="157"/>
        <end position="178"/>
    </location>
</feature>
<protein>
    <submittedName>
        <fullName evidence="14">CDP-diacylglycerol--glycerol-3-phosphate 3-phosphatidyltransferase</fullName>
    </submittedName>
</protein>
<dbReference type="InterPro" id="IPR050324">
    <property type="entry name" value="CDP-alcohol_PTase-I"/>
</dbReference>
<keyword evidence="6 13" id="KW-1133">Transmembrane helix</keyword>
<evidence type="ECO:0000256" key="6">
    <source>
        <dbReference type="ARBA" id="ARBA00022989"/>
    </source>
</evidence>
<comment type="subcellular location">
    <subcellularLocation>
        <location evidence="1">Membrane</location>
        <topology evidence="1">Multi-pass membrane protein</topology>
    </subcellularLocation>
</comment>
<evidence type="ECO:0000256" key="1">
    <source>
        <dbReference type="ARBA" id="ARBA00004141"/>
    </source>
</evidence>
<dbReference type="PIRSF" id="PIRSF000847">
    <property type="entry name" value="Phos_ph_gly_syn"/>
    <property type="match status" value="1"/>
</dbReference>
<feature type="region of interest" description="Disordered" evidence="12">
    <location>
        <begin position="1"/>
        <end position="35"/>
    </location>
</feature>
<dbReference type="InterPro" id="IPR043130">
    <property type="entry name" value="CDP-OH_PTrfase_TM_dom"/>
</dbReference>
<keyword evidence="9" id="KW-0594">Phospholipid biosynthesis</keyword>
<keyword evidence="3" id="KW-0444">Lipid biosynthesis</keyword>
<organism evidence="14 15">
    <name type="scientific">Ornithinimicrobium pekingense</name>
    <dbReference type="NCBI Taxonomy" id="384677"/>
    <lineage>
        <taxon>Bacteria</taxon>
        <taxon>Bacillati</taxon>
        <taxon>Actinomycetota</taxon>
        <taxon>Actinomycetes</taxon>
        <taxon>Micrococcales</taxon>
        <taxon>Ornithinimicrobiaceae</taxon>
        <taxon>Ornithinimicrobium</taxon>
    </lineage>
</organism>
<evidence type="ECO:0000256" key="12">
    <source>
        <dbReference type="SAM" id="MobiDB-lite"/>
    </source>
</evidence>
<evidence type="ECO:0000256" key="7">
    <source>
        <dbReference type="ARBA" id="ARBA00023098"/>
    </source>
</evidence>
<dbReference type="PANTHER" id="PTHR14269">
    <property type="entry name" value="CDP-DIACYLGLYCEROL--GLYCEROL-3-PHOSPHATE 3-PHOSPHATIDYLTRANSFERASE-RELATED"/>
    <property type="match status" value="1"/>
</dbReference>
<sequence>MSGAGSDRRPGNYTAAMTTGTGEAPQTRRDGPVPPVSGRVLTLPNVLSIVRLIGVPVYLWLLVEGELAWAGLLLVVSGFTDYLDGKIARRYGLVTRLGQLLDPIADRLYIATTLLSLAWFDVIPWWLVVVLVARDALILAMYPVVRAYRLPIPPVHFTGKAATFNLLAAFPMLLFGHVEGWWQTAALATGWALAWWGTVLYWVTGFVYLWQVRAMVGQRRAQRSRV</sequence>
<evidence type="ECO:0000256" key="4">
    <source>
        <dbReference type="ARBA" id="ARBA00022679"/>
    </source>
</evidence>
<feature type="compositionally biased region" description="Basic and acidic residues" evidence="12">
    <location>
        <begin position="1"/>
        <end position="10"/>
    </location>
</feature>
<evidence type="ECO:0000256" key="3">
    <source>
        <dbReference type="ARBA" id="ARBA00022516"/>
    </source>
</evidence>